<reference evidence="2" key="1">
    <citation type="submission" date="2025-08" db="UniProtKB">
        <authorList>
            <consortium name="RefSeq"/>
        </authorList>
    </citation>
    <scope>IDENTIFICATION</scope>
</reference>
<evidence type="ECO:0000259" key="1">
    <source>
        <dbReference type="Pfam" id="PF00078"/>
    </source>
</evidence>
<dbReference type="STRING" id="4097.A0A1S3XAP2"/>
<dbReference type="InterPro" id="IPR053134">
    <property type="entry name" value="RNA-dir_DNA_polymerase"/>
</dbReference>
<dbReference type="AlphaFoldDB" id="A0A1S3XAP2"/>
<dbReference type="Pfam" id="PF00078">
    <property type="entry name" value="RVT_1"/>
    <property type="match status" value="1"/>
</dbReference>
<dbReference type="KEGG" id="nta:107763069"/>
<dbReference type="InterPro" id="IPR043502">
    <property type="entry name" value="DNA/RNA_pol_sf"/>
</dbReference>
<dbReference type="Gene3D" id="3.30.70.270">
    <property type="match status" value="1"/>
</dbReference>
<dbReference type="RefSeq" id="XP_016436976.1">
    <property type="nucleotide sequence ID" value="XM_016581490.1"/>
</dbReference>
<dbReference type="PANTHER" id="PTHR24559">
    <property type="entry name" value="TRANSPOSON TY3-I GAG-POL POLYPROTEIN"/>
    <property type="match status" value="1"/>
</dbReference>
<feature type="domain" description="Reverse transcriptase" evidence="1">
    <location>
        <begin position="4"/>
        <end position="87"/>
    </location>
</feature>
<dbReference type="PaxDb" id="4097-A0A1S3XAP2"/>
<dbReference type="PANTHER" id="PTHR24559:SF439">
    <property type="entry name" value="RETROTRANSPOSON, UNCLASSIFIED-LIKE PROTEIN"/>
    <property type="match status" value="1"/>
</dbReference>
<dbReference type="OrthoDB" id="1928766at2759"/>
<evidence type="ECO:0000313" key="2">
    <source>
        <dbReference type="RefSeq" id="XP_016436976.1"/>
    </source>
</evidence>
<name>A0A1S3XAP2_TOBAC</name>
<proteinExistence type="predicted"/>
<dbReference type="CDD" id="cd01647">
    <property type="entry name" value="RT_LTR"/>
    <property type="match status" value="1"/>
</dbReference>
<dbReference type="InterPro" id="IPR043128">
    <property type="entry name" value="Rev_trsase/Diguanyl_cyclase"/>
</dbReference>
<accession>A0A1S3XAP2</accession>
<dbReference type="SMR" id="A0A1S3XAP2"/>
<gene>
    <name evidence="2" type="primary">LOC107763069</name>
</gene>
<dbReference type="SUPFAM" id="SSF56672">
    <property type="entry name" value="DNA/RNA polymerases"/>
    <property type="match status" value="1"/>
</dbReference>
<sequence length="171" mass="19486">MVDARTGHETMSFMDGSSRYNQIRMSPKDEECTTFRTPKGIYCYKVMPFGLKNAGATYQHAMQNIFDDMLHKRVECFIDDLVITYTPQKLVKGQALANFLVDHPLQAEWELPYVFPDEDILFIEELPSWKMFFDGYARHNGAGAGVLLISPERQVLPFSFVLGETCSNNAA</sequence>
<dbReference type="Gene3D" id="3.10.10.10">
    <property type="entry name" value="HIV Type 1 Reverse Transcriptase, subunit A, domain 1"/>
    <property type="match status" value="1"/>
</dbReference>
<organism evidence="2">
    <name type="scientific">Nicotiana tabacum</name>
    <name type="common">Common tobacco</name>
    <dbReference type="NCBI Taxonomy" id="4097"/>
    <lineage>
        <taxon>Eukaryota</taxon>
        <taxon>Viridiplantae</taxon>
        <taxon>Streptophyta</taxon>
        <taxon>Embryophyta</taxon>
        <taxon>Tracheophyta</taxon>
        <taxon>Spermatophyta</taxon>
        <taxon>Magnoliopsida</taxon>
        <taxon>eudicotyledons</taxon>
        <taxon>Gunneridae</taxon>
        <taxon>Pentapetalae</taxon>
        <taxon>asterids</taxon>
        <taxon>lamiids</taxon>
        <taxon>Solanales</taxon>
        <taxon>Solanaceae</taxon>
        <taxon>Nicotianoideae</taxon>
        <taxon>Nicotianeae</taxon>
        <taxon>Nicotiana</taxon>
    </lineage>
</organism>
<dbReference type="InterPro" id="IPR000477">
    <property type="entry name" value="RT_dom"/>
</dbReference>
<protein>
    <recommendedName>
        <fullName evidence="1">Reverse transcriptase domain-containing protein</fullName>
    </recommendedName>
</protein>